<dbReference type="InterPro" id="IPR029058">
    <property type="entry name" value="AB_hydrolase_fold"/>
</dbReference>
<evidence type="ECO:0000259" key="2">
    <source>
        <dbReference type="Pfam" id="PF00975"/>
    </source>
</evidence>
<protein>
    <submittedName>
        <fullName evidence="3">Thioesterase II family protein</fullName>
    </submittedName>
</protein>
<dbReference type="SUPFAM" id="SSF53474">
    <property type="entry name" value="alpha/beta-Hydrolases"/>
    <property type="match status" value="1"/>
</dbReference>
<dbReference type="PANTHER" id="PTHR11487:SF0">
    <property type="entry name" value="S-ACYL FATTY ACID SYNTHASE THIOESTERASE, MEDIUM CHAIN"/>
    <property type="match status" value="1"/>
</dbReference>
<dbReference type="Proteomes" id="UP001595975">
    <property type="component" value="Unassembled WGS sequence"/>
</dbReference>
<proteinExistence type="inferred from homology"/>
<dbReference type="InterPro" id="IPR001031">
    <property type="entry name" value="Thioesterase"/>
</dbReference>
<organism evidence="3 4">
    <name type="scientific">Kitasatospora misakiensis</name>
    <dbReference type="NCBI Taxonomy" id="67330"/>
    <lineage>
        <taxon>Bacteria</taxon>
        <taxon>Bacillati</taxon>
        <taxon>Actinomycetota</taxon>
        <taxon>Actinomycetes</taxon>
        <taxon>Kitasatosporales</taxon>
        <taxon>Streptomycetaceae</taxon>
        <taxon>Kitasatospora</taxon>
    </lineage>
</organism>
<dbReference type="PANTHER" id="PTHR11487">
    <property type="entry name" value="THIOESTERASE"/>
    <property type="match status" value="1"/>
</dbReference>
<gene>
    <name evidence="3" type="ORF">ACFP3U_25420</name>
</gene>
<dbReference type="EMBL" id="JBHSOF010000038">
    <property type="protein sequence ID" value="MFC5666301.1"/>
    <property type="molecule type" value="Genomic_DNA"/>
</dbReference>
<evidence type="ECO:0000256" key="1">
    <source>
        <dbReference type="ARBA" id="ARBA00007169"/>
    </source>
</evidence>
<feature type="domain" description="Thioesterase" evidence="2">
    <location>
        <begin position="5"/>
        <end position="218"/>
    </location>
</feature>
<dbReference type="Pfam" id="PF00975">
    <property type="entry name" value="Thioesterase"/>
    <property type="match status" value="1"/>
</dbReference>
<dbReference type="InterPro" id="IPR012223">
    <property type="entry name" value="TEII"/>
</dbReference>
<evidence type="ECO:0000313" key="4">
    <source>
        <dbReference type="Proteomes" id="UP001595975"/>
    </source>
</evidence>
<comment type="similarity">
    <text evidence="1">Belongs to the thioesterase family.</text>
</comment>
<accession>A0ABW0XCW5</accession>
<comment type="caution">
    <text evidence="3">The sequence shown here is derived from an EMBL/GenBank/DDBJ whole genome shotgun (WGS) entry which is preliminary data.</text>
</comment>
<reference evidence="4" key="1">
    <citation type="journal article" date="2019" name="Int. J. Syst. Evol. Microbiol.">
        <title>The Global Catalogue of Microorganisms (GCM) 10K type strain sequencing project: providing services to taxonomists for standard genome sequencing and annotation.</title>
        <authorList>
            <consortium name="The Broad Institute Genomics Platform"/>
            <consortium name="The Broad Institute Genome Sequencing Center for Infectious Disease"/>
            <person name="Wu L."/>
            <person name="Ma J."/>
        </authorList>
    </citation>
    <scope>NUCLEOTIDE SEQUENCE [LARGE SCALE GENOMIC DNA]</scope>
    <source>
        <strain evidence="4">CGMCC 4.1437</strain>
    </source>
</reference>
<dbReference type="Gene3D" id="3.40.50.1820">
    <property type="entry name" value="alpha/beta hydrolase"/>
    <property type="match status" value="1"/>
</dbReference>
<evidence type="ECO:0000313" key="3">
    <source>
        <dbReference type="EMBL" id="MFC5666301.1"/>
    </source>
</evidence>
<sequence>MVVLAHSGAGPNALLPMLRHLPDAYELVGVTLPGRERRFGDDVPDAPPEPAAVVDAALRELHRLPRLPTVHFGHSLGAALAAALTLAAPDLCEGLVLSAHPAGPPAERATDWPEQELLDIIRLGGGTPAEVLREPFLREHVLAVLRHDLTLGQRLAEEITGREIPVPVCVLAGEDDELVDVEQLARWQHQAVAGYSQRVFPGGHFFLLDDDNAPAVAAETAAVLQQRPHPGGASDGGDVV</sequence>
<name>A0ABW0XCW5_9ACTN</name>
<keyword evidence="4" id="KW-1185">Reference proteome</keyword>